<evidence type="ECO:0000256" key="1">
    <source>
        <dbReference type="SAM" id="MobiDB-lite"/>
    </source>
</evidence>
<evidence type="ECO:0000313" key="3">
    <source>
        <dbReference type="Proteomes" id="UP000527355"/>
    </source>
</evidence>
<reference evidence="2 3" key="1">
    <citation type="journal article" date="2020" name="Nature">
        <title>Six reference-quality genomes reveal evolution of bat adaptations.</title>
        <authorList>
            <person name="Jebb D."/>
            <person name="Huang Z."/>
            <person name="Pippel M."/>
            <person name="Hughes G.M."/>
            <person name="Lavrichenko K."/>
            <person name="Devanna P."/>
            <person name="Winkler S."/>
            <person name="Jermiin L.S."/>
            <person name="Skirmuntt E.C."/>
            <person name="Katzourakis A."/>
            <person name="Burkitt-Gray L."/>
            <person name="Ray D.A."/>
            <person name="Sullivan K.A.M."/>
            <person name="Roscito J.G."/>
            <person name="Kirilenko B.M."/>
            <person name="Davalos L.M."/>
            <person name="Corthals A.P."/>
            <person name="Power M.L."/>
            <person name="Jones G."/>
            <person name="Ransome R.D."/>
            <person name="Dechmann D.K.N."/>
            <person name="Locatelli A.G."/>
            <person name="Puechmaille S.J."/>
            <person name="Fedrigo O."/>
            <person name="Jarvis E.D."/>
            <person name="Hiller M."/>
            <person name="Vernes S.C."/>
            <person name="Myers E.W."/>
            <person name="Teeling E.C."/>
        </authorList>
    </citation>
    <scope>NUCLEOTIDE SEQUENCE [LARGE SCALE GENOMIC DNA]</scope>
    <source>
        <strain evidence="2">MMyoMyo1</strain>
        <tissue evidence="2">Flight muscle</tissue>
    </source>
</reference>
<protein>
    <submittedName>
        <fullName evidence="2">Uncharacterized protein</fullName>
    </submittedName>
</protein>
<proteinExistence type="predicted"/>
<accession>A0A7J7SRE0</accession>
<keyword evidence="3" id="KW-1185">Reference proteome</keyword>
<evidence type="ECO:0000313" key="2">
    <source>
        <dbReference type="EMBL" id="KAF6290996.1"/>
    </source>
</evidence>
<feature type="compositionally biased region" description="Polar residues" evidence="1">
    <location>
        <begin position="107"/>
        <end position="125"/>
    </location>
</feature>
<sequence length="143" mass="16144">MRRSCEELCREATTLYPVPAPLHGWPELLPGLTPTWLAALCQRSAFVIYNRETPGIQGTPEERACWSFRGHVERRTCCPLVAEMCEDVVTQLPPVLIGFGGLDHTSQKWSTRPSSRGTESASSFLQVKRNQARSSERHMNIIY</sequence>
<feature type="region of interest" description="Disordered" evidence="1">
    <location>
        <begin position="105"/>
        <end position="125"/>
    </location>
</feature>
<name>A0A7J7SRE0_MYOMY</name>
<organism evidence="2 3">
    <name type="scientific">Myotis myotis</name>
    <name type="common">Greater mouse-eared bat</name>
    <name type="synonym">Vespertilio myotis</name>
    <dbReference type="NCBI Taxonomy" id="51298"/>
    <lineage>
        <taxon>Eukaryota</taxon>
        <taxon>Metazoa</taxon>
        <taxon>Chordata</taxon>
        <taxon>Craniata</taxon>
        <taxon>Vertebrata</taxon>
        <taxon>Euteleostomi</taxon>
        <taxon>Mammalia</taxon>
        <taxon>Eutheria</taxon>
        <taxon>Laurasiatheria</taxon>
        <taxon>Chiroptera</taxon>
        <taxon>Yangochiroptera</taxon>
        <taxon>Vespertilionidae</taxon>
        <taxon>Myotis</taxon>
    </lineage>
</organism>
<dbReference type="AlphaFoldDB" id="A0A7J7SRE0"/>
<dbReference type="Proteomes" id="UP000527355">
    <property type="component" value="Unassembled WGS sequence"/>
</dbReference>
<dbReference type="EMBL" id="JABWUV010000018">
    <property type="protein sequence ID" value="KAF6290996.1"/>
    <property type="molecule type" value="Genomic_DNA"/>
</dbReference>
<gene>
    <name evidence="2" type="ORF">mMyoMyo1_009376</name>
</gene>
<comment type="caution">
    <text evidence="2">The sequence shown here is derived from an EMBL/GenBank/DDBJ whole genome shotgun (WGS) entry which is preliminary data.</text>
</comment>